<dbReference type="GO" id="GO:0046914">
    <property type="term" value="F:transition metal ion binding"/>
    <property type="evidence" value="ECO:0007669"/>
    <property type="project" value="TreeGrafter"/>
</dbReference>
<evidence type="ECO:0000313" key="5">
    <source>
        <dbReference type="EMBL" id="SFD22319.1"/>
    </source>
</evidence>
<evidence type="ECO:0000256" key="1">
    <source>
        <dbReference type="ARBA" id="ARBA00009477"/>
    </source>
</evidence>
<dbReference type="Pfam" id="PF25954">
    <property type="entry name" value="Beta-barrel_RND_2"/>
    <property type="match status" value="1"/>
</dbReference>
<dbReference type="InterPro" id="IPR058792">
    <property type="entry name" value="Beta-barrel_RND_2"/>
</dbReference>
<protein>
    <submittedName>
        <fullName evidence="5">Membrane fusion protein, Cu(I)/Ag(I) efflux system</fullName>
    </submittedName>
</protein>
<sequence>MRGRYAALSVLALAAGLGGGVYVERLYLNPAVQGGSEGPEILYWVAPMDPNFRQPGPGKSPMGMDLIPVYAGQEPSGDPAEVTLNAAEINAIGVRTAVARMSEVQPRIETVGFVGYDEHLTSHVHTRVEGWVERLKVRAVGDRVAGGQVLFELFSPLIAAATGDLVRAVEDGDPRILDAARNKLMSHGMSARQVAEIEAGGELVRNIEIEAPQNGVVIALNAADGMYLQPGTLAFSVADLSKVWLIVDVFERDIARLSEDMRAIARFEHLPGRVFEGDIDYIYPELDPQTRTLPVRLRFDNSDGVLRPGMFGSVSLRPNESRTVLTVPSEAVIRTGSAERVILKTGEGTFRPRLVTAGLRDSFGEGGRTEILQGLGPGEEVVASAQFLIDSESALSAGFTRMAPTDADPARGSGVLVALDPENRVATVQHDALESLDWPAMTSDFPVRADVPLDRLKEGEAVAFLVARGADGLLSLTELAPDDGIAGTGTGIARAVTSDGKLTLEHGPIPELGWPAMTMDLPVLGVDLETVPLDAPIEFDLTAGDGGLFSVVAVRAEGADPEEVEAAETNAAAPIMVSGTIDDLDLHSGTATITHGPMAEIGMPGMTMDFPIDPGLDMASLKTGVQMTLTFARPDGLNMILSDVELEAAAAPPIVVSGTIDSVDTDASKATITHGPMTDIGMPGMTMAFDIDPSLDAAALMTDVEMVLTFARPDGMNMVLAAAEPVAPPMQVSGQINSIDAQSRTANITHGPMTDIGMPGMTMDFPLAEELEISQLTVGTDVTLILRRNPDFSMTLIDVVRDGRVTQ</sequence>
<keyword evidence="2" id="KW-0813">Transport</keyword>
<dbReference type="GO" id="GO:0030288">
    <property type="term" value="C:outer membrane-bounded periplasmic space"/>
    <property type="evidence" value="ECO:0007669"/>
    <property type="project" value="TreeGrafter"/>
</dbReference>
<dbReference type="GO" id="GO:0015679">
    <property type="term" value="P:plasma membrane copper ion transport"/>
    <property type="evidence" value="ECO:0007669"/>
    <property type="project" value="TreeGrafter"/>
</dbReference>
<dbReference type="Pfam" id="PF11604">
    <property type="entry name" value="CusF_Ec"/>
    <property type="match status" value="5"/>
</dbReference>
<gene>
    <name evidence="5" type="ORF">SAMN05421762_3651</name>
</gene>
<dbReference type="Gene3D" id="2.40.50.320">
    <property type="entry name" value="Copper binding periplasmic protein CusF"/>
    <property type="match status" value="5"/>
</dbReference>
<reference evidence="5 6" key="1">
    <citation type="submission" date="2016-10" db="EMBL/GenBank/DDBJ databases">
        <authorList>
            <person name="de Groot N.N."/>
        </authorList>
    </citation>
    <scope>NUCLEOTIDE SEQUENCE [LARGE SCALE GENOMIC DNA]</scope>
    <source>
        <strain evidence="5 6">DSM 29619</strain>
    </source>
</reference>
<dbReference type="GO" id="GO:0060003">
    <property type="term" value="P:copper ion export"/>
    <property type="evidence" value="ECO:0007669"/>
    <property type="project" value="TreeGrafter"/>
</dbReference>
<evidence type="ECO:0000313" key="6">
    <source>
        <dbReference type="Proteomes" id="UP000231644"/>
    </source>
</evidence>
<dbReference type="InterPro" id="IPR058790">
    <property type="entry name" value="BSH_CusB"/>
</dbReference>
<evidence type="ECO:0000256" key="2">
    <source>
        <dbReference type="ARBA" id="ARBA00022448"/>
    </source>
</evidence>
<dbReference type="STRING" id="517719.SAMN05421762_3651"/>
<accession>A0A1I1QJT4</accession>
<dbReference type="InterPro" id="IPR006143">
    <property type="entry name" value="RND_pump_MFP"/>
</dbReference>
<organism evidence="5 6">
    <name type="scientific">Pseudooceanicola nitratireducens</name>
    <dbReference type="NCBI Taxonomy" id="517719"/>
    <lineage>
        <taxon>Bacteria</taxon>
        <taxon>Pseudomonadati</taxon>
        <taxon>Pseudomonadota</taxon>
        <taxon>Alphaproteobacteria</taxon>
        <taxon>Rhodobacterales</taxon>
        <taxon>Paracoccaceae</taxon>
        <taxon>Pseudooceanicola</taxon>
    </lineage>
</organism>
<dbReference type="Gene3D" id="2.40.30.170">
    <property type="match status" value="1"/>
</dbReference>
<keyword evidence="6" id="KW-1185">Reference proteome</keyword>
<dbReference type="NCBIfam" id="TIGR01730">
    <property type="entry name" value="RND_mfp"/>
    <property type="match status" value="1"/>
</dbReference>
<dbReference type="Pfam" id="PF25919">
    <property type="entry name" value="BSH_CusB"/>
    <property type="match status" value="1"/>
</dbReference>
<dbReference type="PANTHER" id="PTHR30097:SF15">
    <property type="entry name" value="CATION EFFLUX SYSTEM PROTEIN CUSB"/>
    <property type="match status" value="1"/>
</dbReference>
<dbReference type="GO" id="GO:0016020">
    <property type="term" value="C:membrane"/>
    <property type="evidence" value="ECO:0007669"/>
    <property type="project" value="InterPro"/>
</dbReference>
<dbReference type="EMBL" id="FOLX01000005">
    <property type="protein sequence ID" value="SFD22319.1"/>
    <property type="molecule type" value="Genomic_DNA"/>
</dbReference>
<dbReference type="GO" id="GO:0022857">
    <property type="term" value="F:transmembrane transporter activity"/>
    <property type="evidence" value="ECO:0007669"/>
    <property type="project" value="InterPro"/>
</dbReference>
<dbReference type="Proteomes" id="UP000231644">
    <property type="component" value="Unassembled WGS sequence"/>
</dbReference>
<proteinExistence type="inferred from homology"/>
<dbReference type="Gene3D" id="2.40.420.20">
    <property type="match status" value="1"/>
</dbReference>
<name>A0A1I1QJT4_9RHOB</name>
<evidence type="ECO:0000259" key="3">
    <source>
        <dbReference type="Pfam" id="PF25919"/>
    </source>
</evidence>
<dbReference type="AlphaFoldDB" id="A0A1I1QJT4"/>
<dbReference type="InterPro" id="IPR021647">
    <property type="entry name" value="CusF_Ec"/>
</dbReference>
<dbReference type="FunFam" id="2.40.30.170:FF:000010">
    <property type="entry name" value="Efflux RND transporter periplasmic adaptor subunit"/>
    <property type="match status" value="1"/>
</dbReference>
<dbReference type="InterPro" id="IPR042230">
    <property type="entry name" value="CusF_sf"/>
</dbReference>
<dbReference type="RefSeq" id="WP_093454933.1">
    <property type="nucleotide sequence ID" value="NZ_FNZG01000007.1"/>
</dbReference>
<dbReference type="Gene3D" id="2.40.50.100">
    <property type="match status" value="1"/>
</dbReference>
<dbReference type="SUPFAM" id="SSF111369">
    <property type="entry name" value="HlyD-like secretion proteins"/>
    <property type="match status" value="1"/>
</dbReference>
<evidence type="ECO:0000259" key="4">
    <source>
        <dbReference type="Pfam" id="PF25954"/>
    </source>
</evidence>
<dbReference type="PANTHER" id="PTHR30097">
    <property type="entry name" value="CATION EFFLUX SYSTEM PROTEIN CUSB"/>
    <property type="match status" value="1"/>
</dbReference>
<feature type="domain" description="CusB-like barrel-sandwich hybrid" evidence="3">
    <location>
        <begin position="122"/>
        <end position="237"/>
    </location>
</feature>
<feature type="domain" description="CusB-like beta-barrel" evidence="4">
    <location>
        <begin position="242"/>
        <end position="318"/>
    </location>
</feature>
<comment type="similarity">
    <text evidence="1">Belongs to the membrane fusion protein (MFP) (TC 8.A.1) family.</text>
</comment>
<dbReference type="InterPro" id="IPR051909">
    <property type="entry name" value="MFP_Cation_Efflux"/>
</dbReference>
<dbReference type="OrthoDB" id="9806939at2"/>